<dbReference type="AlphaFoldDB" id="A0A8H6N122"/>
<proteinExistence type="predicted"/>
<keyword evidence="1" id="KW-0812">Transmembrane</keyword>
<protein>
    <submittedName>
        <fullName evidence="2">Uncharacterized protein</fullName>
    </submittedName>
</protein>
<dbReference type="EMBL" id="WIGN01000028">
    <property type="protein sequence ID" value="KAF6816407.1"/>
    <property type="molecule type" value="Genomic_DNA"/>
</dbReference>
<sequence length="564" mass="62557">MSDSETWSSTLSGFPIRALQTHLAPNGSVQCDLAAQMFVGIDKDAMLDDPGSLDIGSKTLIGFLTASLPQPLNESRPGRMLEWWMDSVVNDAENTTSFLRSLAGTCSEAICAEAGDGLDPDVSGVGILISNAMLTVVALLFFTFTLFHVHTRANRSDRGRHSCATNPICAALRGTIEDVFDATLVFSLALHVATLDFRSRGATRSDVLYAESLCTFVGLACLTMWHMRASVSRGKWTTRAAFWGMCALNVAVYVLRQLPHKQPLDLYGPLCETGTEGAGMWFLEPFAMVYWVTCLAMAMLPLRGMFEWARGRPLAHSEVTRWRMWQAFWGVGAMIVHIFMLGSTRNKHLATQSWGIGQYLAVATWLPALLKMGYIVNGEYTSSPGFWNACRELDINVEQTVGAEIGLTASLPRPWIALLLNDDAENQQSLPSASMRLWSRGVSIMGLPASGLSSLRRRGCDSEVSADQETQSSFITQTADEFEGKKDASLQETNAEQFDNVREEEMARVSPRRRDTDDTLVGDEFEEDEVCSNTSKKVLDKDEMWDYEGKDYQLFEEPEEVDEK</sequence>
<name>A0A8H6N122_9PEZI</name>
<evidence type="ECO:0000256" key="1">
    <source>
        <dbReference type="SAM" id="Phobius"/>
    </source>
</evidence>
<accession>A0A8H6N122</accession>
<evidence type="ECO:0000313" key="2">
    <source>
        <dbReference type="EMBL" id="KAF6816407.1"/>
    </source>
</evidence>
<evidence type="ECO:0000313" key="3">
    <source>
        <dbReference type="Proteomes" id="UP000652219"/>
    </source>
</evidence>
<reference evidence="2 3" key="1">
    <citation type="journal article" date="2020" name="Phytopathology">
        <title>Genome Sequence Resources of Colletotrichum truncatum, C. plurivorum, C. musicola, and C. sojae: Four Species Pathogenic to Soybean (Glycine max).</title>
        <authorList>
            <person name="Rogerio F."/>
            <person name="Boufleur T.R."/>
            <person name="Ciampi-Guillardi M."/>
            <person name="Sukno S.A."/>
            <person name="Thon M.R."/>
            <person name="Massola Junior N.S."/>
            <person name="Baroncelli R."/>
        </authorList>
    </citation>
    <scope>NUCLEOTIDE SEQUENCE [LARGE SCALE GENOMIC DNA]</scope>
    <source>
        <strain evidence="2 3">LFN0009</strain>
    </source>
</reference>
<feature type="transmembrane region" description="Helical" evidence="1">
    <location>
        <begin position="288"/>
        <end position="306"/>
    </location>
</feature>
<keyword evidence="3" id="KW-1185">Reference proteome</keyword>
<gene>
    <name evidence="2" type="ORF">CSOJ01_03030</name>
</gene>
<feature type="transmembrane region" description="Helical" evidence="1">
    <location>
        <begin position="356"/>
        <end position="376"/>
    </location>
</feature>
<feature type="transmembrane region" description="Helical" evidence="1">
    <location>
        <begin position="327"/>
        <end position="344"/>
    </location>
</feature>
<organism evidence="2 3">
    <name type="scientific">Colletotrichum sojae</name>
    <dbReference type="NCBI Taxonomy" id="2175907"/>
    <lineage>
        <taxon>Eukaryota</taxon>
        <taxon>Fungi</taxon>
        <taxon>Dikarya</taxon>
        <taxon>Ascomycota</taxon>
        <taxon>Pezizomycotina</taxon>
        <taxon>Sordariomycetes</taxon>
        <taxon>Hypocreomycetidae</taxon>
        <taxon>Glomerellales</taxon>
        <taxon>Glomerellaceae</taxon>
        <taxon>Colletotrichum</taxon>
        <taxon>Colletotrichum orchidearum species complex</taxon>
    </lineage>
</organism>
<comment type="caution">
    <text evidence="2">The sequence shown here is derived from an EMBL/GenBank/DDBJ whole genome shotgun (WGS) entry which is preliminary data.</text>
</comment>
<keyword evidence="1" id="KW-1133">Transmembrane helix</keyword>
<keyword evidence="1" id="KW-0472">Membrane</keyword>
<dbReference type="Proteomes" id="UP000652219">
    <property type="component" value="Unassembled WGS sequence"/>
</dbReference>
<feature type="transmembrane region" description="Helical" evidence="1">
    <location>
        <begin position="237"/>
        <end position="255"/>
    </location>
</feature>
<feature type="transmembrane region" description="Helical" evidence="1">
    <location>
        <begin position="125"/>
        <end position="149"/>
    </location>
</feature>
<feature type="transmembrane region" description="Helical" evidence="1">
    <location>
        <begin position="207"/>
        <end position="225"/>
    </location>
</feature>